<protein>
    <submittedName>
        <fullName evidence="2">Uncharacterized protein</fullName>
    </submittedName>
</protein>
<evidence type="ECO:0000313" key="2">
    <source>
        <dbReference type="EMBL" id="KAK1937249.1"/>
    </source>
</evidence>
<comment type="caution">
    <text evidence="2">The sequence shown here is derived from an EMBL/GenBank/DDBJ whole genome shotgun (WGS) entry which is preliminary data.</text>
</comment>
<sequence length="184" mass="20450">MLCLAFALCFLYKFCEKVSAEGSLEGKLKDHSEGLKDVCQDLKFHLDPFVQGSSNLSAVCKSNSHLYSQLWDPKHFDDYVKWLKENLKNIIGALQDMAQDCENWGISKVQDASTPGPFPYGFVFKSWSDFSFKDGLSTSALEASLNEFKRPLNLLPPPGQPVGSLVPAQPMPLTPSVSRILFQG</sequence>
<feature type="signal peptide" evidence="1">
    <location>
        <begin position="1"/>
        <end position="20"/>
    </location>
</feature>
<dbReference type="EMBL" id="JAHBMH010000033">
    <property type="protein sequence ID" value="KAK1937249.1"/>
    <property type="molecule type" value="Genomic_DNA"/>
</dbReference>
<dbReference type="Proteomes" id="UP001195914">
    <property type="component" value="Unassembled WGS sequence"/>
</dbReference>
<name>A0AAD9GF06_BABDI</name>
<keyword evidence="3" id="KW-1185">Reference proteome</keyword>
<reference evidence="2" key="1">
    <citation type="journal article" date="2014" name="Nucleic Acids Res.">
        <title>The evolutionary dynamics of variant antigen genes in Babesia reveal a history of genomic innovation underlying host-parasite interaction.</title>
        <authorList>
            <person name="Jackson A.P."/>
            <person name="Otto T.D."/>
            <person name="Darby A."/>
            <person name="Ramaprasad A."/>
            <person name="Xia D."/>
            <person name="Echaide I.E."/>
            <person name="Farber M."/>
            <person name="Gahlot S."/>
            <person name="Gamble J."/>
            <person name="Gupta D."/>
            <person name="Gupta Y."/>
            <person name="Jackson L."/>
            <person name="Malandrin L."/>
            <person name="Malas T.B."/>
            <person name="Moussa E."/>
            <person name="Nair M."/>
            <person name="Reid A.J."/>
            <person name="Sanders M."/>
            <person name="Sharma J."/>
            <person name="Tracey A."/>
            <person name="Quail M.A."/>
            <person name="Weir W."/>
            <person name="Wastling J.M."/>
            <person name="Hall N."/>
            <person name="Willadsen P."/>
            <person name="Lingelbach K."/>
            <person name="Shiels B."/>
            <person name="Tait A."/>
            <person name="Berriman M."/>
            <person name="Allred D.R."/>
            <person name="Pain A."/>
        </authorList>
    </citation>
    <scope>NUCLEOTIDE SEQUENCE</scope>
    <source>
        <strain evidence="2">1802A</strain>
    </source>
</reference>
<evidence type="ECO:0000256" key="1">
    <source>
        <dbReference type="SAM" id="SignalP"/>
    </source>
</evidence>
<reference evidence="2" key="2">
    <citation type="submission" date="2021-05" db="EMBL/GenBank/DDBJ databases">
        <authorList>
            <person name="Pain A."/>
        </authorList>
    </citation>
    <scope>NUCLEOTIDE SEQUENCE</scope>
    <source>
        <strain evidence="2">1802A</strain>
    </source>
</reference>
<evidence type="ECO:0000313" key="3">
    <source>
        <dbReference type="Proteomes" id="UP001195914"/>
    </source>
</evidence>
<gene>
    <name evidence="2" type="ORF">X943_000446</name>
</gene>
<accession>A0AAD9GF06</accession>
<organism evidence="2 3">
    <name type="scientific">Babesia divergens</name>
    <dbReference type="NCBI Taxonomy" id="32595"/>
    <lineage>
        <taxon>Eukaryota</taxon>
        <taxon>Sar</taxon>
        <taxon>Alveolata</taxon>
        <taxon>Apicomplexa</taxon>
        <taxon>Aconoidasida</taxon>
        <taxon>Piroplasmida</taxon>
        <taxon>Babesiidae</taxon>
        <taxon>Babesia</taxon>
    </lineage>
</organism>
<proteinExistence type="predicted"/>
<keyword evidence="1" id="KW-0732">Signal</keyword>
<feature type="chain" id="PRO_5042087456" evidence="1">
    <location>
        <begin position="21"/>
        <end position="184"/>
    </location>
</feature>
<dbReference type="AlphaFoldDB" id="A0AAD9GF06"/>